<dbReference type="HAMAP" id="MF_00181">
    <property type="entry name" value="Cytosol_peptidase_M17"/>
    <property type="match status" value="1"/>
</dbReference>
<dbReference type="EMBL" id="BAABJQ010000006">
    <property type="protein sequence ID" value="GAA5184128.1"/>
    <property type="molecule type" value="Genomic_DNA"/>
</dbReference>
<dbReference type="PRINTS" id="PR00481">
    <property type="entry name" value="LAMNOPPTDASE"/>
</dbReference>
<comment type="caution">
    <text evidence="10">The sequence shown here is derived from an EMBL/GenBank/DDBJ whole genome shotgun (WGS) entry which is preliminary data.</text>
</comment>
<dbReference type="Pfam" id="PF00883">
    <property type="entry name" value="Peptidase_M17"/>
    <property type="match status" value="1"/>
</dbReference>
<evidence type="ECO:0000256" key="6">
    <source>
        <dbReference type="ARBA" id="ARBA00022801"/>
    </source>
</evidence>
<evidence type="ECO:0000256" key="2">
    <source>
        <dbReference type="ARBA" id="ARBA00000967"/>
    </source>
</evidence>
<evidence type="ECO:0000256" key="7">
    <source>
        <dbReference type="ARBA" id="ARBA00049972"/>
    </source>
</evidence>
<dbReference type="CDD" id="cd00433">
    <property type="entry name" value="Peptidase_M17"/>
    <property type="match status" value="1"/>
</dbReference>
<dbReference type="Proteomes" id="UP001501570">
    <property type="component" value="Unassembled WGS sequence"/>
</dbReference>
<name>A0ABP9RS39_9ACTN</name>
<keyword evidence="4 8" id="KW-0031">Aminopeptidase</keyword>
<comment type="cofactor">
    <cofactor evidence="8">
        <name>Mn(2+)</name>
        <dbReference type="ChEBI" id="CHEBI:29035"/>
    </cofactor>
    <text evidence="8">Binds 2 manganese ions per subunit.</text>
</comment>
<dbReference type="NCBIfam" id="NF002073">
    <property type="entry name" value="PRK00913.1-2"/>
    <property type="match status" value="1"/>
</dbReference>
<feature type="binding site" evidence="8">
    <location>
        <position position="284"/>
    </location>
    <ligand>
        <name>Mn(2+)</name>
        <dbReference type="ChEBI" id="CHEBI:29035"/>
        <label>2</label>
    </ligand>
</feature>
<evidence type="ECO:0000313" key="11">
    <source>
        <dbReference type="Proteomes" id="UP001501570"/>
    </source>
</evidence>
<dbReference type="Pfam" id="PF02789">
    <property type="entry name" value="Peptidase_M17_N"/>
    <property type="match status" value="1"/>
</dbReference>
<dbReference type="PANTHER" id="PTHR11963:SF23">
    <property type="entry name" value="CYTOSOL AMINOPEPTIDASE"/>
    <property type="match status" value="1"/>
</dbReference>
<evidence type="ECO:0000256" key="3">
    <source>
        <dbReference type="ARBA" id="ARBA00009528"/>
    </source>
</evidence>
<dbReference type="SUPFAM" id="SSF53187">
    <property type="entry name" value="Zn-dependent exopeptidases"/>
    <property type="match status" value="1"/>
</dbReference>
<feature type="binding site" evidence="8">
    <location>
        <position position="279"/>
    </location>
    <ligand>
        <name>Mn(2+)</name>
        <dbReference type="ChEBI" id="CHEBI:29035"/>
        <label>2</label>
    </ligand>
</feature>
<feature type="binding site" evidence="8">
    <location>
        <position position="363"/>
    </location>
    <ligand>
        <name>Mn(2+)</name>
        <dbReference type="ChEBI" id="CHEBI:29035"/>
        <label>2</label>
    </ligand>
</feature>
<comment type="similarity">
    <text evidence="3 8">Belongs to the peptidase M17 family.</text>
</comment>
<evidence type="ECO:0000256" key="8">
    <source>
        <dbReference type="HAMAP-Rule" id="MF_00181"/>
    </source>
</evidence>
<dbReference type="RefSeq" id="WP_345629076.1">
    <property type="nucleotide sequence ID" value="NZ_BAABJQ010000006.1"/>
</dbReference>
<dbReference type="EC" id="3.4.11.1" evidence="8"/>
<keyword evidence="5 8" id="KW-0645">Protease</keyword>
<proteinExistence type="inferred from homology"/>
<organism evidence="10 11">
    <name type="scientific">Rugosimonospora acidiphila</name>
    <dbReference type="NCBI Taxonomy" id="556531"/>
    <lineage>
        <taxon>Bacteria</taxon>
        <taxon>Bacillati</taxon>
        <taxon>Actinomycetota</taxon>
        <taxon>Actinomycetes</taxon>
        <taxon>Micromonosporales</taxon>
        <taxon>Micromonosporaceae</taxon>
        <taxon>Rugosimonospora</taxon>
    </lineage>
</organism>
<keyword evidence="8" id="KW-0479">Metal-binding</keyword>
<feature type="binding site" evidence="8">
    <location>
        <position position="302"/>
    </location>
    <ligand>
        <name>Mn(2+)</name>
        <dbReference type="ChEBI" id="CHEBI:29035"/>
        <label>2</label>
    </ligand>
</feature>
<dbReference type="EC" id="3.4.11.10" evidence="8"/>
<dbReference type="InterPro" id="IPR011356">
    <property type="entry name" value="Leucine_aapep/pepB"/>
</dbReference>
<evidence type="ECO:0000256" key="1">
    <source>
        <dbReference type="ARBA" id="ARBA00000135"/>
    </source>
</evidence>
<comment type="catalytic activity">
    <reaction evidence="2 8">
        <text>Release of an N-terminal amino acid, preferentially leucine, but not glutamic or aspartic acids.</text>
        <dbReference type="EC" id="3.4.11.10"/>
    </reaction>
</comment>
<keyword evidence="8" id="KW-0963">Cytoplasm</keyword>
<evidence type="ECO:0000313" key="10">
    <source>
        <dbReference type="EMBL" id="GAA5184128.1"/>
    </source>
</evidence>
<feature type="binding site" evidence="8">
    <location>
        <position position="361"/>
    </location>
    <ligand>
        <name>Mn(2+)</name>
        <dbReference type="ChEBI" id="CHEBI:29035"/>
        <label>1</label>
    </ligand>
</feature>
<dbReference type="PROSITE" id="PS00631">
    <property type="entry name" value="CYTOSOL_AP"/>
    <property type="match status" value="1"/>
</dbReference>
<feature type="active site" evidence="8">
    <location>
        <position position="365"/>
    </location>
</feature>
<gene>
    <name evidence="8" type="primary">pepA</name>
    <name evidence="10" type="ORF">GCM10023322_24910</name>
</gene>
<evidence type="ECO:0000259" key="9">
    <source>
        <dbReference type="PROSITE" id="PS00631"/>
    </source>
</evidence>
<dbReference type="InterPro" id="IPR008283">
    <property type="entry name" value="Peptidase_M17_N"/>
</dbReference>
<dbReference type="PANTHER" id="PTHR11963">
    <property type="entry name" value="LEUCINE AMINOPEPTIDASE-RELATED"/>
    <property type="match status" value="1"/>
</dbReference>
<feature type="binding site" evidence="8">
    <location>
        <position position="363"/>
    </location>
    <ligand>
        <name>Mn(2+)</name>
        <dbReference type="ChEBI" id="CHEBI:29035"/>
        <label>1</label>
    </ligand>
</feature>
<dbReference type="InterPro" id="IPR023042">
    <property type="entry name" value="Peptidase_M17_leu_NH2_pept"/>
</dbReference>
<reference evidence="11" key="1">
    <citation type="journal article" date="2019" name="Int. J. Syst. Evol. Microbiol.">
        <title>The Global Catalogue of Microorganisms (GCM) 10K type strain sequencing project: providing services to taxonomists for standard genome sequencing and annotation.</title>
        <authorList>
            <consortium name="The Broad Institute Genomics Platform"/>
            <consortium name="The Broad Institute Genome Sequencing Center for Infectious Disease"/>
            <person name="Wu L."/>
            <person name="Ma J."/>
        </authorList>
    </citation>
    <scope>NUCLEOTIDE SEQUENCE [LARGE SCALE GENOMIC DNA]</scope>
    <source>
        <strain evidence="11">JCM 18304</strain>
    </source>
</reference>
<dbReference type="SUPFAM" id="SSF52949">
    <property type="entry name" value="Macro domain-like"/>
    <property type="match status" value="1"/>
</dbReference>
<keyword evidence="8" id="KW-0464">Manganese</keyword>
<feature type="active site" evidence="8">
    <location>
        <position position="291"/>
    </location>
</feature>
<dbReference type="Gene3D" id="3.40.220.10">
    <property type="entry name" value="Leucine Aminopeptidase, subunit E, domain 1"/>
    <property type="match status" value="1"/>
</dbReference>
<comment type="function">
    <text evidence="7 8">Presumably involved in the processing and regular turnover of intracellular proteins. Catalyzes the removal of unsubstituted N-terminal amino acids from various peptides.</text>
</comment>
<comment type="subcellular location">
    <subcellularLocation>
        <location evidence="8">Cytoplasm</location>
    </subcellularLocation>
</comment>
<feature type="domain" description="Cytosol aminopeptidase" evidence="9">
    <location>
        <begin position="359"/>
        <end position="366"/>
    </location>
</feature>
<evidence type="ECO:0000256" key="5">
    <source>
        <dbReference type="ARBA" id="ARBA00022670"/>
    </source>
</evidence>
<protein>
    <recommendedName>
        <fullName evidence="8">Probable cytosol aminopeptidase</fullName>
        <ecNumber evidence="8">3.4.11.1</ecNumber>
    </recommendedName>
    <alternativeName>
        <fullName evidence="8">Leucine aminopeptidase</fullName>
        <shortName evidence="8">LAP</shortName>
        <ecNumber evidence="8">3.4.11.10</ecNumber>
    </alternativeName>
    <alternativeName>
        <fullName evidence="8">Leucyl aminopeptidase</fullName>
    </alternativeName>
</protein>
<comment type="catalytic activity">
    <reaction evidence="1 8">
        <text>Release of an N-terminal amino acid, Xaa-|-Yaa-, in which Xaa is preferably Leu, but may be other amino acids including Pro although not Arg or Lys, and Yaa may be Pro. Amino acid amides and methyl esters are also readily hydrolyzed, but rates on arylamides are exceedingly low.</text>
        <dbReference type="EC" id="3.4.11.1"/>
    </reaction>
</comment>
<evidence type="ECO:0000256" key="4">
    <source>
        <dbReference type="ARBA" id="ARBA00022438"/>
    </source>
</evidence>
<feature type="binding site" evidence="8">
    <location>
        <position position="284"/>
    </location>
    <ligand>
        <name>Mn(2+)</name>
        <dbReference type="ChEBI" id="CHEBI:29035"/>
        <label>1</label>
    </ligand>
</feature>
<accession>A0ABP9RS39</accession>
<dbReference type="InterPro" id="IPR043472">
    <property type="entry name" value="Macro_dom-like"/>
</dbReference>
<keyword evidence="11" id="KW-1185">Reference proteome</keyword>
<dbReference type="InterPro" id="IPR000819">
    <property type="entry name" value="Peptidase_M17_C"/>
</dbReference>
<dbReference type="GO" id="GO:0004177">
    <property type="term" value="F:aminopeptidase activity"/>
    <property type="evidence" value="ECO:0007669"/>
    <property type="project" value="UniProtKB-KW"/>
</dbReference>
<sequence length="516" mass="52994">MTTSLATLDLIDTDPAELQVGAIVIGVYSQDPGAPAPLLLASGAESIAAAFDGRLVDTLVLLGATGTTGEVTKLATLGTVSSPLVVAVGLGPEPVGALPATETLRRAAANAVRALSGTAKVALALPVSEEPDGEIGALRALAEGALLGGYRFAGYKSTPVPARLTPVTAVSIHVPDAADKTFRAELKRAGAVGRAVAQTRDWVNTPANELRPPAFATAVAEAARRAGLTVEVLDEKALKKAGYGGIIAVGQGSEAPPRLVRISYTPSRGSRRKVALIGKGITFDSGGVSIKPAQGMWEMKSDMAGAAAVAATLLAVAELKPKVTVTGYLPMAENMVSGSAYRPGDVVSMYSGKKVEVLNTDAEGRMVLADAIARACEDEPDYLLETSTLTGGQVIALGKRVSGVMGTASLCDRVREAGEAVGEPAWPMPLPDDVRKGMDSDVADISQVNSGMDRAGHMLQGGVFLSEFVADGVDWAHIDIAGPSYNSGEPAGYLSKGGTGVPVRTLLELIDRFASE</sequence>
<keyword evidence="6 8" id="KW-0378">Hydrolase</keyword>
<dbReference type="Gene3D" id="3.40.630.10">
    <property type="entry name" value="Zn peptidases"/>
    <property type="match status" value="1"/>
</dbReference>